<dbReference type="PANTHER" id="PTHR43464">
    <property type="entry name" value="METHYLTRANSFERASE"/>
    <property type="match status" value="1"/>
</dbReference>
<keyword evidence="2 5" id="KW-0808">Transferase</keyword>
<feature type="region of interest" description="Disordered" evidence="6">
    <location>
        <begin position="1"/>
        <end position="43"/>
    </location>
</feature>
<dbReference type="GO" id="GO:0010420">
    <property type="term" value="F:polyprenyldihydroxybenzoate methyltransferase activity"/>
    <property type="evidence" value="ECO:0007669"/>
    <property type="project" value="InterPro"/>
</dbReference>
<dbReference type="GO" id="GO:0032259">
    <property type="term" value="P:methylation"/>
    <property type="evidence" value="ECO:0007669"/>
    <property type="project" value="UniProtKB-KW"/>
</dbReference>
<dbReference type="OrthoDB" id="9801538at2"/>
<keyword evidence="8" id="KW-1185">Reference proteome</keyword>
<comment type="function">
    <text evidence="5">O-methyltransferase that catalyzes the 2 O-methylation steps in the ubiquinone biosynthetic pathway.</text>
</comment>
<feature type="binding site" evidence="5">
    <location>
        <position position="97"/>
    </location>
    <ligand>
        <name>S-adenosyl-L-methionine</name>
        <dbReference type="ChEBI" id="CHEBI:59789"/>
    </ligand>
</feature>
<accession>A0A4R1EV93</accession>
<evidence type="ECO:0000256" key="2">
    <source>
        <dbReference type="ARBA" id="ARBA00022679"/>
    </source>
</evidence>
<dbReference type="SUPFAM" id="SSF53335">
    <property type="entry name" value="S-adenosyl-L-methionine-dependent methyltransferases"/>
    <property type="match status" value="1"/>
</dbReference>
<dbReference type="InterPro" id="IPR029063">
    <property type="entry name" value="SAM-dependent_MTases_sf"/>
</dbReference>
<dbReference type="Proteomes" id="UP000294887">
    <property type="component" value="Unassembled WGS sequence"/>
</dbReference>
<evidence type="ECO:0000313" key="8">
    <source>
        <dbReference type="Proteomes" id="UP000294887"/>
    </source>
</evidence>
<dbReference type="RefSeq" id="WP_131906905.1">
    <property type="nucleotide sequence ID" value="NZ_BAAAFU010000001.1"/>
</dbReference>
<comment type="catalytic activity">
    <reaction evidence="5">
        <text>a 3-demethylubiquinol + S-adenosyl-L-methionine = a ubiquinol + S-adenosyl-L-homocysteine + H(+)</text>
        <dbReference type="Rhea" id="RHEA:44380"/>
        <dbReference type="Rhea" id="RHEA-COMP:9566"/>
        <dbReference type="Rhea" id="RHEA-COMP:10914"/>
        <dbReference type="ChEBI" id="CHEBI:15378"/>
        <dbReference type="ChEBI" id="CHEBI:17976"/>
        <dbReference type="ChEBI" id="CHEBI:57856"/>
        <dbReference type="ChEBI" id="CHEBI:59789"/>
        <dbReference type="ChEBI" id="CHEBI:84422"/>
        <dbReference type="EC" id="2.1.1.64"/>
    </reaction>
</comment>
<dbReference type="FunFam" id="3.40.50.150:FF:000028">
    <property type="entry name" value="Ubiquinone biosynthesis O-methyltransferase"/>
    <property type="match status" value="1"/>
</dbReference>
<dbReference type="Pfam" id="PF13489">
    <property type="entry name" value="Methyltransf_23"/>
    <property type="match status" value="1"/>
</dbReference>
<feature type="binding site" evidence="5">
    <location>
        <position position="77"/>
    </location>
    <ligand>
        <name>S-adenosyl-L-methionine</name>
        <dbReference type="ChEBI" id="CHEBI:59789"/>
    </ligand>
</feature>
<evidence type="ECO:0000313" key="7">
    <source>
        <dbReference type="EMBL" id="TCJ85203.1"/>
    </source>
</evidence>
<dbReference type="GO" id="GO:0061542">
    <property type="term" value="F:3-demethylubiquinol 3-O-methyltransferase activity"/>
    <property type="evidence" value="ECO:0007669"/>
    <property type="project" value="UniProtKB-UniRule"/>
</dbReference>
<comment type="similarity">
    <text evidence="5">Belongs to the methyltransferase superfamily. UbiG/COQ3 family.</text>
</comment>
<dbReference type="Gene3D" id="3.40.50.150">
    <property type="entry name" value="Vaccinia Virus protein VP39"/>
    <property type="match status" value="1"/>
</dbReference>
<keyword evidence="7" id="KW-0830">Ubiquinone</keyword>
<proteinExistence type="inferred from homology"/>
<dbReference type="InterPro" id="IPR010233">
    <property type="entry name" value="UbiG_MeTrfase"/>
</dbReference>
<evidence type="ECO:0000256" key="1">
    <source>
        <dbReference type="ARBA" id="ARBA00022603"/>
    </source>
</evidence>
<dbReference type="EMBL" id="SMFQ01000004">
    <property type="protein sequence ID" value="TCJ85203.1"/>
    <property type="molecule type" value="Genomic_DNA"/>
</dbReference>
<dbReference type="PANTHER" id="PTHR43464:SF19">
    <property type="entry name" value="UBIQUINONE BIOSYNTHESIS O-METHYLTRANSFERASE, MITOCHONDRIAL"/>
    <property type="match status" value="1"/>
</dbReference>
<dbReference type="EC" id="2.1.1.64" evidence="5"/>
<evidence type="ECO:0000256" key="5">
    <source>
        <dbReference type="HAMAP-Rule" id="MF_00472"/>
    </source>
</evidence>
<dbReference type="CDD" id="cd02440">
    <property type="entry name" value="AdoMet_MTases"/>
    <property type="match status" value="1"/>
</dbReference>
<feature type="binding site" evidence="5">
    <location>
        <position position="118"/>
    </location>
    <ligand>
        <name>S-adenosyl-L-methionine</name>
        <dbReference type="ChEBI" id="CHEBI:59789"/>
    </ligand>
</feature>
<comment type="caution">
    <text evidence="7">The sequence shown here is derived from an EMBL/GenBank/DDBJ whole genome shotgun (WGS) entry which is preliminary data.</text>
</comment>
<sequence length="276" mass="30450">MQASTENTSIDNATAQNESAKNASANNNELNDTNTNQPSSKAVNVDANEIKKFEDLAHRWWDRDSEFKPLHDINPLRLNYIEQHAGGLKGKKVIDVGCGGGILSESMALRGADTLGIDMGQAPLSVAELHALEAGIENIQYQKIPVEELAKTEKEQFDVVSCMEMLEHVPDPGSIIQACTDLVKPGGSVFFSTINRNPKAFAFAILGAEYVLNMLPKGTHEYAKFIQPSELEAWARKSGLQLENIKGMTYNPLLQSYKLNSDVSVNYLMYFTKPNN</sequence>
<feature type="binding site" evidence="5">
    <location>
        <position position="163"/>
    </location>
    <ligand>
        <name>S-adenosyl-L-methionine</name>
        <dbReference type="ChEBI" id="CHEBI:59789"/>
    </ligand>
</feature>
<keyword evidence="1 5" id="KW-0489">Methyltransferase</keyword>
<evidence type="ECO:0000256" key="4">
    <source>
        <dbReference type="ARBA" id="ARBA00022691"/>
    </source>
</evidence>
<keyword evidence="3 5" id="KW-0831">Ubiquinone biosynthesis</keyword>
<gene>
    <name evidence="5" type="primary">ubiG</name>
    <name evidence="7" type="ORF">EV695_3170</name>
</gene>
<evidence type="ECO:0000256" key="3">
    <source>
        <dbReference type="ARBA" id="ARBA00022688"/>
    </source>
</evidence>
<dbReference type="NCBIfam" id="TIGR01983">
    <property type="entry name" value="UbiG"/>
    <property type="match status" value="1"/>
</dbReference>
<evidence type="ECO:0000256" key="6">
    <source>
        <dbReference type="SAM" id="MobiDB-lite"/>
    </source>
</evidence>
<feature type="compositionally biased region" description="Low complexity" evidence="6">
    <location>
        <begin position="15"/>
        <end position="37"/>
    </location>
</feature>
<keyword evidence="4 5" id="KW-0949">S-adenosyl-L-methionine</keyword>
<comment type="catalytic activity">
    <reaction evidence="5">
        <text>a 3-(all-trans-polyprenyl)benzene-1,2-diol + S-adenosyl-L-methionine = a 2-methoxy-6-(all-trans-polyprenyl)phenol + S-adenosyl-L-homocysteine + H(+)</text>
        <dbReference type="Rhea" id="RHEA:31411"/>
        <dbReference type="Rhea" id="RHEA-COMP:9550"/>
        <dbReference type="Rhea" id="RHEA-COMP:9551"/>
        <dbReference type="ChEBI" id="CHEBI:15378"/>
        <dbReference type="ChEBI" id="CHEBI:57856"/>
        <dbReference type="ChEBI" id="CHEBI:59789"/>
        <dbReference type="ChEBI" id="CHEBI:62729"/>
        <dbReference type="ChEBI" id="CHEBI:62731"/>
        <dbReference type="EC" id="2.1.1.222"/>
    </reaction>
</comment>
<reference evidence="7 8" key="1">
    <citation type="submission" date="2019-03" db="EMBL/GenBank/DDBJ databases">
        <title>Genomic Encyclopedia of Type Strains, Phase IV (KMG-IV): sequencing the most valuable type-strain genomes for metagenomic binning, comparative biology and taxonomic classification.</title>
        <authorList>
            <person name="Goeker M."/>
        </authorList>
    </citation>
    <scope>NUCLEOTIDE SEQUENCE [LARGE SCALE GENOMIC DNA]</scope>
    <source>
        <strain evidence="7 8">DSM 24830</strain>
    </source>
</reference>
<dbReference type="HAMAP" id="MF_00472">
    <property type="entry name" value="UbiG"/>
    <property type="match status" value="1"/>
</dbReference>
<organism evidence="7 8">
    <name type="scientific">Cocleimonas flava</name>
    <dbReference type="NCBI Taxonomy" id="634765"/>
    <lineage>
        <taxon>Bacteria</taxon>
        <taxon>Pseudomonadati</taxon>
        <taxon>Pseudomonadota</taxon>
        <taxon>Gammaproteobacteria</taxon>
        <taxon>Thiotrichales</taxon>
        <taxon>Thiotrichaceae</taxon>
        <taxon>Cocleimonas</taxon>
    </lineage>
</organism>
<protein>
    <recommendedName>
        <fullName evidence="5">Ubiquinone biosynthesis O-methyltransferase</fullName>
    </recommendedName>
    <alternativeName>
        <fullName evidence="5">2-polyprenyl-6-hydroxyphenol methylase</fullName>
        <ecNumber evidence="5">2.1.1.222</ecNumber>
    </alternativeName>
    <alternativeName>
        <fullName evidence="5">3-demethylubiquinone 3-O-methyltransferase</fullName>
        <ecNumber evidence="5">2.1.1.64</ecNumber>
    </alternativeName>
</protein>
<dbReference type="GO" id="GO:0102208">
    <property type="term" value="F:2-polyprenyl-6-hydroxyphenol methylase activity"/>
    <property type="evidence" value="ECO:0007669"/>
    <property type="project" value="UniProtKB-EC"/>
</dbReference>
<dbReference type="UniPathway" id="UPA00232"/>
<feature type="compositionally biased region" description="Polar residues" evidence="6">
    <location>
        <begin position="1"/>
        <end position="14"/>
    </location>
</feature>
<dbReference type="AlphaFoldDB" id="A0A4R1EV93"/>
<name>A0A4R1EV93_9GAMM</name>
<dbReference type="EC" id="2.1.1.222" evidence="5"/>
<comment type="pathway">
    <text evidence="5">Cofactor biosynthesis; ubiquinone biosynthesis.</text>
</comment>